<keyword evidence="1" id="KW-0472">Membrane</keyword>
<feature type="transmembrane region" description="Helical" evidence="1">
    <location>
        <begin position="207"/>
        <end position="229"/>
    </location>
</feature>
<proteinExistence type="predicted"/>
<feature type="transmembrane region" description="Helical" evidence="1">
    <location>
        <begin position="468"/>
        <end position="487"/>
    </location>
</feature>
<keyword evidence="3" id="KW-1185">Reference proteome</keyword>
<keyword evidence="1" id="KW-0812">Transmembrane</keyword>
<dbReference type="AlphaFoldDB" id="A0A1J4L3E0"/>
<gene>
    <name evidence="2" type="ORF">TRFO_02748</name>
</gene>
<comment type="caution">
    <text evidence="2">The sequence shown here is derived from an EMBL/GenBank/DDBJ whole genome shotgun (WGS) entry which is preliminary data.</text>
</comment>
<dbReference type="RefSeq" id="XP_068369606.1">
    <property type="nucleotide sequence ID" value="XM_068490880.1"/>
</dbReference>
<organism evidence="2 3">
    <name type="scientific">Tritrichomonas foetus</name>
    <dbReference type="NCBI Taxonomy" id="1144522"/>
    <lineage>
        <taxon>Eukaryota</taxon>
        <taxon>Metamonada</taxon>
        <taxon>Parabasalia</taxon>
        <taxon>Tritrichomonadida</taxon>
        <taxon>Tritrichomonadidae</taxon>
        <taxon>Tritrichomonas</taxon>
    </lineage>
</organism>
<feature type="transmembrane region" description="Helical" evidence="1">
    <location>
        <begin position="250"/>
        <end position="270"/>
    </location>
</feature>
<dbReference type="Proteomes" id="UP000179807">
    <property type="component" value="Unassembled WGS sequence"/>
</dbReference>
<feature type="transmembrane region" description="Helical" evidence="1">
    <location>
        <begin position="403"/>
        <end position="421"/>
    </location>
</feature>
<reference evidence="2" key="1">
    <citation type="submission" date="2016-10" db="EMBL/GenBank/DDBJ databases">
        <authorList>
            <person name="Benchimol M."/>
            <person name="Almeida L.G."/>
            <person name="Vasconcelos A.T."/>
            <person name="Perreira-Neves A."/>
            <person name="Rosa I.A."/>
            <person name="Tasca T."/>
            <person name="Bogo M.R."/>
            <person name="de Souza W."/>
        </authorList>
    </citation>
    <scope>NUCLEOTIDE SEQUENCE [LARGE SCALE GENOMIC DNA]</scope>
    <source>
        <strain evidence="2">K</strain>
    </source>
</reference>
<keyword evidence="1" id="KW-1133">Transmembrane helix</keyword>
<feature type="transmembrane region" description="Helical" evidence="1">
    <location>
        <begin position="433"/>
        <end position="456"/>
    </location>
</feature>
<accession>A0A1J4L3E0</accession>
<dbReference type="GeneID" id="94825584"/>
<protein>
    <submittedName>
        <fullName evidence="2">Uncharacterized protein</fullName>
    </submittedName>
</protein>
<feature type="transmembrane region" description="Helical" evidence="1">
    <location>
        <begin position="348"/>
        <end position="367"/>
    </location>
</feature>
<feature type="transmembrane region" description="Helical" evidence="1">
    <location>
        <begin position="318"/>
        <end position="341"/>
    </location>
</feature>
<evidence type="ECO:0000256" key="1">
    <source>
        <dbReference type="SAM" id="Phobius"/>
    </source>
</evidence>
<evidence type="ECO:0000313" key="2">
    <source>
        <dbReference type="EMBL" id="OHT16470.1"/>
    </source>
</evidence>
<evidence type="ECO:0000313" key="3">
    <source>
        <dbReference type="Proteomes" id="UP000179807"/>
    </source>
</evidence>
<name>A0A1J4L3E0_9EUKA</name>
<feature type="transmembrane region" description="Helical" evidence="1">
    <location>
        <begin position="499"/>
        <end position="525"/>
    </location>
</feature>
<dbReference type="EMBL" id="MLAK01000111">
    <property type="protein sequence ID" value="OHT16470.1"/>
    <property type="molecule type" value="Genomic_DNA"/>
</dbReference>
<dbReference type="VEuPathDB" id="TrichDB:TRFO_02748"/>
<sequence>MILFLLSIALNSDRNVTVYLGAVSTKSNPFWSQRMPLFHYCDEDNYQKLDVEYSYSERKLIIPFNHSNPNITEKIQYEVCRQEIKKRHITIFENVAKSDSYLRFYVGQSVIKAPFFDKSDKLKIYTSYSIFIDKTKNVSSPECRIIPEGLSELVEGETLSITVAVSLTDSLHSFRKSEISNEEVKYDTKYGQIFDLFTNIPDNTLKMIIIISIGLLCITVSMIFGFVHFKANSNEIPISEIWRMPAGLSNTLMFMILGLLFICIAFYIYMLKRDGDSYGSYVEKIVLPSLIIPITSYSLIARTLGIVPQLPNWMAPCILYYLIFICFPHCYSILFGFFGSFRGFRIRYIAVFDPLFLLMLLLFVRGAGSTSALLNPYCFIDAPTGPTALPRKKVRFSSKVSDLLYIIIESFVLLPISFHLFDIFFDDKQVNGFLFASILILFCSISSIFALLRAFPRTKMVTESWQDGIAPLNFILAIVQVGFLVFITFCERKCFNIQALLMVGVFSLQFFIVILSIGTCIYYVIPFIPFFFAFTQPKSV</sequence>